<organism evidence="2 3">
    <name type="scientific">Solanum commersonii</name>
    <name type="common">Commerson's wild potato</name>
    <name type="synonym">Commerson's nightshade</name>
    <dbReference type="NCBI Taxonomy" id="4109"/>
    <lineage>
        <taxon>Eukaryota</taxon>
        <taxon>Viridiplantae</taxon>
        <taxon>Streptophyta</taxon>
        <taxon>Embryophyta</taxon>
        <taxon>Tracheophyta</taxon>
        <taxon>Spermatophyta</taxon>
        <taxon>Magnoliopsida</taxon>
        <taxon>eudicotyledons</taxon>
        <taxon>Gunneridae</taxon>
        <taxon>Pentapetalae</taxon>
        <taxon>asterids</taxon>
        <taxon>lamiids</taxon>
        <taxon>Solanales</taxon>
        <taxon>Solanaceae</taxon>
        <taxon>Solanoideae</taxon>
        <taxon>Solaneae</taxon>
        <taxon>Solanum</taxon>
    </lineage>
</organism>
<evidence type="ECO:0000313" key="2">
    <source>
        <dbReference type="EMBL" id="KAG5607117.1"/>
    </source>
</evidence>
<dbReference type="AlphaFoldDB" id="A0A9J5Z4H4"/>
<reference evidence="2 3" key="1">
    <citation type="submission" date="2020-09" db="EMBL/GenBank/DDBJ databases">
        <title>De no assembly of potato wild relative species, Solanum commersonii.</title>
        <authorList>
            <person name="Cho K."/>
        </authorList>
    </citation>
    <scope>NUCLEOTIDE SEQUENCE [LARGE SCALE GENOMIC DNA]</scope>
    <source>
        <strain evidence="2">LZ3.2</strain>
        <tissue evidence="2">Leaf</tissue>
    </source>
</reference>
<dbReference type="Proteomes" id="UP000824120">
    <property type="component" value="Chromosome 5"/>
</dbReference>
<evidence type="ECO:0000256" key="1">
    <source>
        <dbReference type="SAM" id="MobiDB-lite"/>
    </source>
</evidence>
<protein>
    <submittedName>
        <fullName evidence="2">Uncharacterized protein</fullName>
    </submittedName>
</protein>
<sequence>MTNARTESTMISAKTDNHRSQESRYYNHKIPKQPNFITNAQSVIVEQFNARKSIVIVAQLP</sequence>
<dbReference type="EMBL" id="JACXVP010000005">
    <property type="protein sequence ID" value="KAG5607117.1"/>
    <property type="molecule type" value="Genomic_DNA"/>
</dbReference>
<gene>
    <name evidence="2" type="ORF">H5410_028609</name>
</gene>
<proteinExistence type="predicted"/>
<name>A0A9J5Z4H4_SOLCO</name>
<comment type="caution">
    <text evidence="2">The sequence shown here is derived from an EMBL/GenBank/DDBJ whole genome shotgun (WGS) entry which is preliminary data.</text>
</comment>
<keyword evidence="3" id="KW-1185">Reference proteome</keyword>
<accession>A0A9J5Z4H4</accession>
<feature type="region of interest" description="Disordered" evidence="1">
    <location>
        <begin position="1"/>
        <end position="24"/>
    </location>
</feature>
<feature type="compositionally biased region" description="Polar residues" evidence="1">
    <location>
        <begin position="1"/>
        <end position="14"/>
    </location>
</feature>
<evidence type="ECO:0000313" key="3">
    <source>
        <dbReference type="Proteomes" id="UP000824120"/>
    </source>
</evidence>